<evidence type="ECO:0000313" key="2">
    <source>
        <dbReference type="EMBL" id="TYG47916.1"/>
    </source>
</evidence>
<dbReference type="EMBL" id="CM017711">
    <property type="protein sequence ID" value="TYG47916.1"/>
    <property type="molecule type" value="Genomic_DNA"/>
</dbReference>
<keyword evidence="4" id="KW-1185">Reference proteome</keyword>
<keyword evidence="1" id="KW-0472">Membrane</keyword>
<reference evidence="2 4" key="1">
    <citation type="submission" date="2019-06" db="EMBL/GenBank/DDBJ databases">
        <title>WGS assembly of Gossypium darwinii.</title>
        <authorList>
            <person name="Chen Z.J."/>
            <person name="Sreedasyam A."/>
            <person name="Ando A."/>
            <person name="Song Q."/>
            <person name="De L."/>
            <person name="Hulse-Kemp A."/>
            <person name="Ding M."/>
            <person name="Ye W."/>
            <person name="Kirkbride R."/>
            <person name="Jenkins J."/>
            <person name="Plott C."/>
            <person name="Lovell J."/>
            <person name="Lin Y.-M."/>
            <person name="Vaughn R."/>
            <person name="Liu B."/>
            <person name="Li W."/>
            <person name="Simpson S."/>
            <person name="Scheffler B."/>
            <person name="Saski C."/>
            <person name="Grover C."/>
            <person name="Hu G."/>
            <person name="Conover J."/>
            <person name="Carlson J."/>
            <person name="Shu S."/>
            <person name="Boston L."/>
            <person name="Williams M."/>
            <person name="Peterson D."/>
            <person name="Mcgee K."/>
            <person name="Jones D."/>
            <person name="Wendel J."/>
            <person name="Stelly D."/>
            <person name="Grimwood J."/>
            <person name="Schmutz J."/>
        </authorList>
    </citation>
    <scope>NUCLEOTIDE SEQUENCE [LARGE SCALE GENOMIC DNA]</scope>
    <source>
        <strain evidence="2">1808015.09</strain>
    </source>
</reference>
<organism evidence="2 4">
    <name type="scientific">Gossypium darwinii</name>
    <name type="common">Darwin's cotton</name>
    <name type="synonym">Gossypium barbadense var. darwinii</name>
    <dbReference type="NCBI Taxonomy" id="34276"/>
    <lineage>
        <taxon>Eukaryota</taxon>
        <taxon>Viridiplantae</taxon>
        <taxon>Streptophyta</taxon>
        <taxon>Embryophyta</taxon>
        <taxon>Tracheophyta</taxon>
        <taxon>Spermatophyta</taxon>
        <taxon>Magnoliopsida</taxon>
        <taxon>eudicotyledons</taxon>
        <taxon>Gunneridae</taxon>
        <taxon>Pentapetalae</taxon>
        <taxon>rosids</taxon>
        <taxon>malvids</taxon>
        <taxon>Malvales</taxon>
        <taxon>Malvaceae</taxon>
        <taxon>Malvoideae</taxon>
        <taxon>Gossypium</taxon>
    </lineage>
</organism>
<sequence length="101" mass="11615">MHGIISLQSTKTKCSNGTQKCQKRPRTPKISIITLSCMINPHILTMIMYFLFNPTVNHRTRNQISVYLIEKLSHFFITFERAFGPDQVARHTNNKAGSNSY</sequence>
<feature type="transmembrane region" description="Helical" evidence="1">
    <location>
        <begin position="30"/>
        <end position="52"/>
    </location>
</feature>
<proteinExistence type="predicted"/>
<dbReference type="AlphaFoldDB" id="A0A5D2AWT2"/>
<evidence type="ECO:0000313" key="3">
    <source>
        <dbReference type="EMBL" id="TYG47919.1"/>
    </source>
</evidence>
<accession>A0A5D2AWT2</accession>
<gene>
    <name evidence="2" type="ORF">ES288_D11G380600v1</name>
    <name evidence="3" type="ORF">ES288_D11G380900v1</name>
</gene>
<dbReference type="Proteomes" id="UP000323506">
    <property type="component" value="Chromosome D11"/>
</dbReference>
<keyword evidence="1" id="KW-0812">Transmembrane</keyword>
<dbReference type="EMBL" id="CM017711">
    <property type="protein sequence ID" value="TYG47919.1"/>
    <property type="molecule type" value="Genomic_DNA"/>
</dbReference>
<keyword evidence="1" id="KW-1133">Transmembrane helix</keyword>
<name>A0A5D2AWT2_GOSDA</name>
<protein>
    <submittedName>
        <fullName evidence="2">Uncharacterized protein</fullName>
    </submittedName>
</protein>
<evidence type="ECO:0000313" key="4">
    <source>
        <dbReference type="Proteomes" id="UP000323506"/>
    </source>
</evidence>
<evidence type="ECO:0000256" key="1">
    <source>
        <dbReference type="SAM" id="Phobius"/>
    </source>
</evidence>